<reference evidence="3 4" key="1">
    <citation type="journal article" date="2017" name="Int. J. Parasitol.">
        <title>The genome of the protozoan parasite Cystoisospora suis and a reverse vaccinology approach to identify vaccine candidates.</title>
        <authorList>
            <person name="Palmieri N."/>
            <person name="Shrestha A."/>
            <person name="Ruttkowski B."/>
            <person name="Beck T."/>
            <person name="Vogl C."/>
            <person name="Tomley F."/>
            <person name="Blake D.P."/>
            <person name="Joachim A."/>
        </authorList>
    </citation>
    <scope>NUCLEOTIDE SEQUENCE [LARGE SCALE GENOMIC DNA]</scope>
    <source>
        <strain evidence="3 4">Wien I</strain>
    </source>
</reference>
<sequence length="1114" mass="129914">MWYQALLLLLLLFLRRGHHHLPHLQSHSHLHHCSPLLSLFLLYYTRDLSWSDTHFHRLQQLDDVADLEEVHPLKKNKEEAKITEGERKRYRKRRRCFSRRCVSGTVEGVSFLVTMTDMKRRQGRERGRLERNQREAYFFHHTISFDLRMLLIEPASAERGNCGIVWRLGISPSRFQDSRRPLVLLSSCSSLCFLCIFVLRYLSLTEHSRRGESEHNICLCLISDFFFLVKRIASKRMKKETKKQKMKRIDGRGGKTEKELPFFSSGVILENKRGMTKNKASPKGNEEDFRSVERGEEENEMKGMTEEKGVDVMRSREPTSGEGVALNAESNGEEPDDEDKKRREQRRGREKEKEEEKGHSLFHDEEEYEEDKENEQGEEEEETIDGKEDEEDQLISQLSRAEHREGEQEERQEREGEEEEERRLEEILRDACDEEGMIEVMLEVAGGLRVRRSVELRSMYRSNLRGTKKKKEKNPPEEMKRMTSAGEEREEAYERERRGVRPGSSKDRLVEKNEEGEEGDTRDKEGERKERDEEEWIEVGQGMWVKRRQKPAADLFDSSSSSSPCVSRFSFGTREERERENNILDEEDEEKLIRPSRFRSKRREQGTEVMVEEENSEEDELLSKRRRRKKKKRLRRAGREEEEDSWDGHRERIEDEKNHREAEMEDRPLNEVYGSGIKMRRRSQEEKAEGLQADTPQRRGRDEDDRTDGFRRHPSEEEEDKDGVIDKHMNDRKGDEGGEEHGNEDAYSDCIRVNRSEASAGLERDEEEEEKRKKNEEVSSSSTSEWRFTKHGEDEEEELLSSTLRKGRRSRNFLSIPSSSSCGASYEEKCVSETCPKAGKSSEREQDTSEDEEISSFLRQRRRRRSPREDEEDACLLFIRKRRRDSSDSQESTGILQDDDEELLLQRRIFKKSLVSASLGEEALLRSKEDEEGVKKNTKKTHPNGIPPLTSAKSHRSVREKGSEKKMKKNTSERCSIQLLSASDLRKLLCLVPSQDFSLLGLLSSESFILYGNAASGRSGAGLERGRRRRRRATTAGTRRKTERSAARRVPIGGHEEEEEGGATGEGEDERDEERSSDEGGEKAEKKEENWERAVEGAKEVWLSSLLKPKFFYD</sequence>
<dbReference type="Proteomes" id="UP000221165">
    <property type="component" value="Unassembled WGS sequence"/>
</dbReference>
<keyword evidence="4" id="KW-1185">Reference proteome</keyword>
<keyword evidence="2" id="KW-0732">Signal</keyword>
<feature type="compositionally biased region" description="Basic and acidic residues" evidence="1">
    <location>
        <begin position="338"/>
        <end position="363"/>
    </location>
</feature>
<feature type="region of interest" description="Disordered" evidence="1">
    <location>
        <begin position="1017"/>
        <end position="1093"/>
    </location>
</feature>
<feature type="compositionally biased region" description="Basic and acidic residues" evidence="1">
    <location>
        <begin position="492"/>
        <end position="531"/>
    </location>
</feature>
<dbReference type="AlphaFoldDB" id="A0A2C6KQQ4"/>
<gene>
    <name evidence="3" type="ORF">CSUI_007255</name>
</gene>
<feature type="region of interest" description="Disordered" evidence="1">
    <location>
        <begin position="273"/>
        <end position="424"/>
    </location>
</feature>
<feature type="compositionally biased region" description="Acidic residues" evidence="1">
    <location>
        <begin position="610"/>
        <end position="620"/>
    </location>
</feature>
<feature type="compositionally biased region" description="Basic and acidic residues" evidence="1">
    <location>
        <begin position="646"/>
        <end position="669"/>
    </location>
</feature>
<feature type="compositionally biased region" description="Basic and acidic residues" evidence="1">
    <location>
        <begin position="284"/>
        <end position="319"/>
    </location>
</feature>
<feature type="region of interest" description="Disordered" evidence="1">
    <location>
        <begin position="925"/>
        <end position="973"/>
    </location>
</feature>
<feature type="compositionally biased region" description="Basic and acidic residues" evidence="1">
    <location>
        <begin position="573"/>
        <end position="582"/>
    </location>
</feature>
<proteinExistence type="predicted"/>
<feature type="region of interest" description="Disordered" evidence="1">
    <location>
        <begin position="239"/>
        <end position="258"/>
    </location>
</feature>
<evidence type="ECO:0000313" key="4">
    <source>
        <dbReference type="Proteomes" id="UP000221165"/>
    </source>
</evidence>
<feature type="compositionally biased region" description="Basic and acidic residues" evidence="1">
    <location>
        <begin position="696"/>
        <end position="715"/>
    </location>
</feature>
<feature type="compositionally biased region" description="Basic and acidic residues" evidence="1">
    <location>
        <begin position="400"/>
        <end position="414"/>
    </location>
</feature>
<feature type="compositionally biased region" description="Acidic residues" evidence="1">
    <location>
        <begin position="1056"/>
        <end position="1072"/>
    </location>
</feature>
<feature type="compositionally biased region" description="Acidic residues" evidence="1">
    <location>
        <begin position="364"/>
        <end position="393"/>
    </location>
</feature>
<evidence type="ECO:0000313" key="3">
    <source>
        <dbReference type="EMBL" id="PHJ18918.1"/>
    </source>
</evidence>
<comment type="caution">
    <text evidence="3">The sequence shown here is derived from an EMBL/GenBank/DDBJ whole genome shotgun (WGS) entry which is preliminary data.</text>
</comment>
<feature type="region of interest" description="Disordered" evidence="1">
    <location>
        <begin position="461"/>
        <end position="535"/>
    </location>
</feature>
<feature type="compositionally biased region" description="Basic and acidic residues" evidence="1">
    <location>
        <begin position="925"/>
        <end position="935"/>
    </location>
</feature>
<organism evidence="3 4">
    <name type="scientific">Cystoisospora suis</name>
    <dbReference type="NCBI Taxonomy" id="483139"/>
    <lineage>
        <taxon>Eukaryota</taxon>
        <taxon>Sar</taxon>
        <taxon>Alveolata</taxon>
        <taxon>Apicomplexa</taxon>
        <taxon>Conoidasida</taxon>
        <taxon>Coccidia</taxon>
        <taxon>Eucoccidiorida</taxon>
        <taxon>Eimeriorina</taxon>
        <taxon>Sarcocystidae</taxon>
        <taxon>Cystoisospora</taxon>
    </lineage>
</organism>
<feature type="compositionally biased region" description="Basic residues" evidence="1">
    <location>
        <begin position="1026"/>
        <end position="1042"/>
    </location>
</feature>
<feature type="compositionally biased region" description="Basic and acidic residues" evidence="1">
    <location>
        <begin position="1073"/>
        <end position="1093"/>
    </location>
</feature>
<dbReference type="RefSeq" id="XP_067920621.1">
    <property type="nucleotide sequence ID" value="XM_068067403.1"/>
</dbReference>
<feature type="compositionally biased region" description="Basic and acidic residues" evidence="1">
    <location>
        <begin position="722"/>
        <end position="744"/>
    </location>
</feature>
<feature type="compositionally biased region" description="Polar residues" evidence="1">
    <location>
        <begin position="812"/>
        <end position="823"/>
    </location>
</feature>
<evidence type="ECO:0000256" key="2">
    <source>
        <dbReference type="SAM" id="SignalP"/>
    </source>
</evidence>
<name>A0A2C6KQQ4_9APIC</name>
<evidence type="ECO:0008006" key="5">
    <source>
        <dbReference type="Google" id="ProtNLM"/>
    </source>
</evidence>
<evidence type="ECO:0000256" key="1">
    <source>
        <dbReference type="SAM" id="MobiDB-lite"/>
    </source>
</evidence>
<feature type="signal peptide" evidence="2">
    <location>
        <begin position="1"/>
        <end position="19"/>
    </location>
</feature>
<feature type="compositionally biased region" description="Basic residues" evidence="1">
    <location>
        <begin position="624"/>
        <end position="636"/>
    </location>
</feature>
<dbReference type="VEuPathDB" id="ToxoDB:CSUI_007255"/>
<dbReference type="GeneID" id="94430614"/>
<feature type="region of interest" description="Disordered" evidence="1">
    <location>
        <begin position="550"/>
        <end position="871"/>
    </location>
</feature>
<accession>A0A2C6KQQ4</accession>
<feature type="chain" id="PRO_5013220031" description="Transmembrane protein" evidence="2">
    <location>
        <begin position="20"/>
        <end position="1114"/>
    </location>
</feature>
<protein>
    <recommendedName>
        <fullName evidence="5">Transmembrane protein</fullName>
    </recommendedName>
</protein>
<feature type="compositionally biased region" description="Basic and acidic residues" evidence="1">
    <location>
        <begin position="247"/>
        <end position="258"/>
    </location>
</feature>
<dbReference type="EMBL" id="MIGC01003782">
    <property type="protein sequence ID" value="PHJ18918.1"/>
    <property type="molecule type" value="Genomic_DNA"/>
</dbReference>